<accession>A0A0E9TGF0</accession>
<proteinExistence type="predicted"/>
<organism evidence="1">
    <name type="scientific">Anguilla anguilla</name>
    <name type="common">European freshwater eel</name>
    <name type="synonym">Muraena anguilla</name>
    <dbReference type="NCBI Taxonomy" id="7936"/>
    <lineage>
        <taxon>Eukaryota</taxon>
        <taxon>Metazoa</taxon>
        <taxon>Chordata</taxon>
        <taxon>Craniata</taxon>
        <taxon>Vertebrata</taxon>
        <taxon>Euteleostomi</taxon>
        <taxon>Actinopterygii</taxon>
        <taxon>Neopterygii</taxon>
        <taxon>Teleostei</taxon>
        <taxon>Anguilliformes</taxon>
        <taxon>Anguillidae</taxon>
        <taxon>Anguilla</taxon>
    </lineage>
</organism>
<dbReference type="AlphaFoldDB" id="A0A0E9TGF0"/>
<evidence type="ECO:0000313" key="1">
    <source>
        <dbReference type="EMBL" id="JAH51783.1"/>
    </source>
</evidence>
<name>A0A0E9TGF0_ANGAN</name>
<reference evidence="1" key="1">
    <citation type="submission" date="2014-11" db="EMBL/GenBank/DDBJ databases">
        <authorList>
            <person name="Amaro Gonzalez C."/>
        </authorList>
    </citation>
    <scope>NUCLEOTIDE SEQUENCE</scope>
</reference>
<reference evidence="1" key="2">
    <citation type="journal article" date="2015" name="Fish Shellfish Immunol.">
        <title>Early steps in the European eel (Anguilla anguilla)-Vibrio vulnificus interaction in the gills: Role of the RtxA13 toxin.</title>
        <authorList>
            <person name="Callol A."/>
            <person name="Pajuelo D."/>
            <person name="Ebbesson L."/>
            <person name="Teles M."/>
            <person name="MacKenzie S."/>
            <person name="Amaro C."/>
        </authorList>
    </citation>
    <scope>NUCLEOTIDE SEQUENCE</scope>
</reference>
<dbReference type="EMBL" id="GBXM01056794">
    <property type="protein sequence ID" value="JAH51783.1"/>
    <property type="molecule type" value="Transcribed_RNA"/>
</dbReference>
<protein>
    <submittedName>
        <fullName evidence="1">Uncharacterized protein</fullName>
    </submittedName>
</protein>
<sequence length="37" mass="4080">MALSQPNHLGQFVNLTNTIFHLGVIIFKIGKISKVSL</sequence>